<proteinExistence type="predicted"/>
<accession>A0A0K1LKH3</accession>
<keyword evidence="1" id="KW-0812">Transmembrane</keyword>
<evidence type="ECO:0000313" key="3">
    <source>
        <dbReference type="Proteomes" id="UP000203373"/>
    </source>
</evidence>
<gene>
    <name evidence="2" type="ORF">QL01_262</name>
</gene>
<reference evidence="3" key="1">
    <citation type="submission" date="2015-06" db="EMBL/GenBank/DDBJ databases">
        <title>Isolation and characterization of a T4-like phage QL01 with wide host range against APEC.</title>
        <authorList>
            <person name="Xu J."/>
            <person name="Chen M."/>
            <person name="Zhang W."/>
        </authorList>
    </citation>
    <scope>NUCLEOTIDE SEQUENCE [LARGE SCALE GENOMIC DNA]</scope>
</reference>
<name>A0A0K1LKH3_9CAUD</name>
<keyword evidence="3" id="KW-1185">Reference proteome</keyword>
<feature type="transmembrane region" description="Helical" evidence="1">
    <location>
        <begin position="7"/>
        <end position="30"/>
    </location>
</feature>
<sequence>MSLGVEFLLLCIFAVILGLATGLAIGLIAANFKK</sequence>
<evidence type="ECO:0000313" key="2">
    <source>
        <dbReference type="EMBL" id="AKU42919.1"/>
    </source>
</evidence>
<dbReference type="EMBL" id="KT176190">
    <property type="protein sequence ID" value="AKU42919.1"/>
    <property type="molecule type" value="Genomic_DNA"/>
</dbReference>
<dbReference type="RefSeq" id="YP_009202993.1">
    <property type="nucleotide sequence ID" value="NC_028847.1"/>
</dbReference>
<organism evidence="2 3">
    <name type="scientific">Escherichia phage QL01</name>
    <dbReference type="NCBI Taxonomy" id="1673871"/>
    <lineage>
        <taxon>Viruses</taxon>
        <taxon>Duplodnaviria</taxon>
        <taxon>Heunggongvirae</taxon>
        <taxon>Uroviricota</taxon>
        <taxon>Caudoviricetes</taxon>
        <taxon>Pantevenvirales</taxon>
        <taxon>Straboviridae</taxon>
        <taxon>Tevenvirinae</taxon>
        <taxon>Dhakavirus</taxon>
        <taxon>Dhakavirus ql01</taxon>
    </lineage>
</organism>
<evidence type="ECO:0000256" key="1">
    <source>
        <dbReference type="SAM" id="Phobius"/>
    </source>
</evidence>
<dbReference type="GeneID" id="26629981"/>
<protein>
    <submittedName>
        <fullName evidence="2">Uncharacterized protein</fullName>
    </submittedName>
</protein>
<keyword evidence="1" id="KW-0472">Membrane</keyword>
<dbReference type="Proteomes" id="UP000203373">
    <property type="component" value="Segment"/>
</dbReference>
<keyword evidence="1" id="KW-1133">Transmembrane helix</keyword>
<dbReference type="KEGG" id="vg:26629981"/>